<reference evidence="1" key="1">
    <citation type="submission" date="2022-06" db="EMBL/GenBank/DDBJ databases">
        <title>Phylogenomic reconstructions and comparative analyses of Kickxellomycotina fungi.</title>
        <authorList>
            <person name="Reynolds N.K."/>
            <person name="Stajich J.E."/>
            <person name="Barry K."/>
            <person name="Grigoriev I.V."/>
            <person name="Crous P."/>
            <person name="Smith M.E."/>
        </authorList>
    </citation>
    <scope>NUCLEOTIDE SEQUENCE</scope>
    <source>
        <strain evidence="1">RSA 2271</strain>
    </source>
</reference>
<accession>A0ACC1HNT3</accession>
<protein>
    <submittedName>
        <fullName evidence="1">Uncharacterized protein</fullName>
    </submittedName>
</protein>
<proteinExistence type="predicted"/>
<evidence type="ECO:0000313" key="1">
    <source>
        <dbReference type="EMBL" id="KAJ1675594.1"/>
    </source>
</evidence>
<keyword evidence="2" id="KW-1185">Reference proteome</keyword>
<name>A0ACC1HNT3_9FUNG</name>
<dbReference type="Proteomes" id="UP001145114">
    <property type="component" value="Unassembled WGS sequence"/>
</dbReference>
<sequence>MPVTTDTAPVTSEAFVSDLIVKLMHLFQYVGTARIRAGRDKALFLDAQSRRTLLGRFRAMPRDLWAAVMSRDPLAAQFHGAQAQALAAILDQCEACLAVGPFANLPSHVPSQVGHISISGMRDAGGVGPREYPFIRTEEWRQWAAGLSAAAGLVQAVTSEGFSGPLATRAEGLFVGALSSVSMADLSQKHPLFDLIVMSVAMTAMPVVPTLPPQARARLAGSPFMGVWTAMLFETGGPLDTSFLQASTTAAARSEAHVMAQLQSPLFKQMGYAARVTASLVDQAPFAAIDRLANQLCAYSQELLTQWERSPWYHPVPQNPRPADSGQGSDARPGALNERIWEYFRTFAFAAVATLNAIAEKELLDDYRQRILPRDLFGLCSTMLSACASLNFIVLEFSREGFGAYRQLLRNIMAYIQRQPAELQPEIDGLTANLYHAMPWIRVTEERSHLGGDGLRHPRRCSILFYMDWMEQLVPHLMEYTLSRFVLPVARVYTGQWARHEAPDLFETAHAVLLAMLDGPHQGLALELAPWYSRLLLDLYPDCLNAEQLRIAYTAAVVACSATHSLRLAWGLVQQLLSILDPLLSNRSGESEYAPQPATGPGQCEDHPRVLQDMTAREMFLALADQIQSLPVSLLPQWCELIEERLGWTSSWGTRRAVLETIQDHILNRVSAEKKFEMAQWTWRLLAEYNRSAAVSSHRASGSGSCEGDKPKERSPLPIDSRGHGAKPRL</sequence>
<gene>
    <name evidence="1" type="ORF">EV182_000967</name>
</gene>
<dbReference type="EMBL" id="JAMZIH010005238">
    <property type="protein sequence ID" value="KAJ1675594.1"/>
    <property type="molecule type" value="Genomic_DNA"/>
</dbReference>
<comment type="caution">
    <text evidence="1">The sequence shown here is derived from an EMBL/GenBank/DDBJ whole genome shotgun (WGS) entry which is preliminary data.</text>
</comment>
<evidence type="ECO:0000313" key="2">
    <source>
        <dbReference type="Proteomes" id="UP001145114"/>
    </source>
</evidence>
<organism evidence="1 2">
    <name type="scientific">Spiromyces aspiralis</name>
    <dbReference type="NCBI Taxonomy" id="68401"/>
    <lineage>
        <taxon>Eukaryota</taxon>
        <taxon>Fungi</taxon>
        <taxon>Fungi incertae sedis</taxon>
        <taxon>Zoopagomycota</taxon>
        <taxon>Kickxellomycotina</taxon>
        <taxon>Kickxellomycetes</taxon>
        <taxon>Kickxellales</taxon>
        <taxon>Kickxellaceae</taxon>
        <taxon>Spiromyces</taxon>
    </lineage>
</organism>